<evidence type="ECO:0000313" key="2">
    <source>
        <dbReference type="EMBL" id="TFY75958.1"/>
    </source>
</evidence>
<evidence type="ECO:0000256" key="1">
    <source>
        <dbReference type="SAM" id="MobiDB-lite"/>
    </source>
</evidence>
<dbReference type="AlphaFoldDB" id="A0A4Y9ZR30"/>
<reference evidence="2 3" key="1">
    <citation type="submission" date="2019-02" db="EMBL/GenBank/DDBJ databases">
        <title>Genome sequencing of the rare red list fungi Hericium alpestre (H. flagellum).</title>
        <authorList>
            <person name="Buettner E."/>
            <person name="Kellner H."/>
        </authorList>
    </citation>
    <scope>NUCLEOTIDE SEQUENCE [LARGE SCALE GENOMIC DNA]</scope>
    <source>
        <strain evidence="2 3">DSM 108284</strain>
    </source>
</reference>
<organism evidence="2 3">
    <name type="scientific">Hericium alpestre</name>
    <dbReference type="NCBI Taxonomy" id="135208"/>
    <lineage>
        <taxon>Eukaryota</taxon>
        <taxon>Fungi</taxon>
        <taxon>Dikarya</taxon>
        <taxon>Basidiomycota</taxon>
        <taxon>Agaricomycotina</taxon>
        <taxon>Agaricomycetes</taxon>
        <taxon>Russulales</taxon>
        <taxon>Hericiaceae</taxon>
        <taxon>Hericium</taxon>
    </lineage>
</organism>
<sequence length="305" mass="34864">MSSQEEVVCYARRPHLHPGEGADTQNRLRTPRKARRTSSQSGSDAQGLYIYNDFYGYAILDLVDRELSSIHGFVVKKKWLDAWYGLTALTHLMHTRSDWTMVDDGDRVDITNKAYSALLVKTLRSLDDASQLSEETLPDLENTLTLMTGWAEHMDGLTGGPYGVVVKGYGKKLFGTRTTEERKRMREAWDRAYDDIVKTLSPEVRKKRGDMTAEERKQAMEEDEEDEEKEDTDAVWFGDAKASDINAKDDSFKITNSWKEYRECLANSPRVPMRGPAIWDLNKWSAKDKAQFSLGEGSDEDDMFF</sequence>
<keyword evidence="3" id="KW-1185">Reference proteome</keyword>
<dbReference type="Proteomes" id="UP000298061">
    <property type="component" value="Unassembled WGS sequence"/>
</dbReference>
<feature type="compositionally biased region" description="Acidic residues" evidence="1">
    <location>
        <begin position="221"/>
        <end position="232"/>
    </location>
</feature>
<feature type="region of interest" description="Disordered" evidence="1">
    <location>
        <begin position="12"/>
        <end position="43"/>
    </location>
</feature>
<dbReference type="EMBL" id="SFCI01001371">
    <property type="protein sequence ID" value="TFY75958.1"/>
    <property type="molecule type" value="Genomic_DNA"/>
</dbReference>
<name>A0A4Y9ZR30_9AGAM</name>
<accession>A0A4Y9ZR30</accession>
<feature type="region of interest" description="Disordered" evidence="1">
    <location>
        <begin position="205"/>
        <end position="232"/>
    </location>
</feature>
<comment type="caution">
    <text evidence="2">The sequence shown here is derived from an EMBL/GenBank/DDBJ whole genome shotgun (WGS) entry which is preliminary data.</text>
</comment>
<feature type="compositionally biased region" description="Basic and acidic residues" evidence="1">
    <location>
        <begin position="209"/>
        <end position="220"/>
    </location>
</feature>
<dbReference type="OrthoDB" id="10037289at2759"/>
<evidence type="ECO:0000313" key="3">
    <source>
        <dbReference type="Proteomes" id="UP000298061"/>
    </source>
</evidence>
<protein>
    <submittedName>
        <fullName evidence="2">Uncharacterized protein</fullName>
    </submittedName>
</protein>
<gene>
    <name evidence="2" type="ORF">EWM64_g8054</name>
</gene>
<proteinExistence type="predicted"/>